<dbReference type="EMBL" id="CAMXCT030000724">
    <property type="protein sequence ID" value="CAL4769851.1"/>
    <property type="molecule type" value="Genomic_DNA"/>
</dbReference>
<evidence type="ECO:0000313" key="16">
    <source>
        <dbReference type="EMBL" id="CAL1135914.1"/>
    </source>
</evidence>
<keyword evidence="11" id="KW-0407">Ion channel</keyword>
<keyword evidence="5" id="KW-0812">Transmembrane</keyword>
<keyword evidence="3" id="KW-0813">Transport</keyword>
<evidence type="ECO:0000256" key="5">
    <source>
        <dbReference type="ARBA" id="ARBA00022692"/>
    </source>
</evidence>
<dbReference type="Gene3D" id="1.25.40.10">
    <property type="entry name" value="Tetratricopeptide repeat domain"/>
    <property type="match status" value="2"/>
</dbReference>
<keyword evidence="7" id="KW-1133">Transmembrane helix</keyword>
<evidence type="ECO:0000256" key="8">
    <source>
        <dbReference type="ARBA" id="ARBA00023065"/>
    </source>
</evidence>
<sequence length="1746" mass="189216">MRSRLRCRRTTIGPRHSLVISAPEEAPFTPRSLSGLPEELLRRLPLCSCESELRTAAADVVAAALVVLDHRHFIRDLDGVWPSMKAVRSESGSEILTLTSALKAALAARLTEMVTLRVARSSVLALFNFMAELCWANYISTSEHAIHQAILHLLDTAKACCFAGITEPATWYVEGCAYFLSKVGEIMMLNPLEVFNVLDPLSARVACLARELPRRTKFFVWVLLERRQRLWRGALYLSVSASYWQEWARSRLVLVAHAKGDPRRCPLAALPWPACEGIRKFMCERNSLDAAEVVWKTADSLEMPATDQWLNDFIEQVPATPKAREGSECSEANSPTSHMTADDEKHLDTRSRSAKASVATAVASWLLSGHTFALAEPFWPLVAVMFGGAATGQPGLFGSTGGGLFGGGCGGCGACGGGFGACGAPQIKDPNTNQDAPVPEGPSDSISCLRWSPAANIFACGSWDKSVRIWEVTAQNIAPRMAYNHEAPVLCCAFSKDGQRIFSGGCDNKVKMKVLQTQQEQQIGQHDAPVKEVFVLDEMNMVVSGSWDRTLRFWNLQQPTPVATLQLPERVYTMDVKFPLLVVGCAERHVLVYNLQAIQQNPQPYKQGQTALKMQTRAICAFPDKTGYAVGSVEGRCSIAYIEDTSKNFAFKCHRTNTEIYAVNDIDFHPQMGTFATCGGDGTFVCWDKENRQRLKAFNSCHYPITAGKFNAGGDMYAYAVSYDWSRGHEQNHPSLPKGVLVHKVQASEVQPKSGVGQRSAVQLGGSPPAVQPVGTAGGGDETVKALVEQIGFVGISLLEKDGHLTPGEDWQLALGDVASVGVLTSALGKADQWCRAAHLLADLSAKGFQSDNIINNTLLSACGRGIQWQLGLSRLELPADLVAFNSCIDASQKSHVWCRAVALLRGAALQRLQLDVVSVSSCVSACSKSLAWLEAASIWLAGRLSAVQVGEVENLEEIGNLHCISDLAVNLEDSGQLDDGEYFPPVGCCQATSKGRHLRRLHLCFPPDIISYSCALTSHRGATWPGALGLLMDLERQSVEGNLVVVNAAISGCEKAGKWQFSVQLGHKNGGCSLDVRSCGALISACEKGQRWERALLLLELGKSHNSLVGYNAAISACGNKRRWPHAQQLFTALRKRRLQPTDVTVSATVVAFDSPTAHRWSLCLCLVDANAALGAKLVTGNALLQLLSSAAGSWKDPESRLNPEQLDKVRKAVLFGSNANLKDLDRSAFIMPERTPVNRLGPEDYGYLPSEIVICCARISFFLAEEPGLHEQSGEQQQGQSEIRANDVMEDNVGTLATVSVPNTGRSELGAMPGTELQRVVDEDDDVGAARGSGARGSRTSGAWDWNKICAYHTNRVVRIQDANLGYLYWGIVTLVVLYIQIVVFHIEGRHTLQEPGLGAVITKFKGKGFTADGKAFDAPDLRYPIIEPAGAFLMTRRVTMKGQKMGTCIDWDSPEHCPCGDHGACGADNYCEVKTWCPSLGDGNVANPGPPPGAVVEDILGLEDAVLMIVAGIGFPSIGKKFHVAGSSPDSSTLHKHISVAQLLELADPPLKLQDVAKTGSIIAVNFFWNCDLSWISDCEPSFSVKRVDDGTGFVQKRAKKSTVQGVETRDAVYMYGLRLIVDSSGIGRQISLVPIVIQLGSCLALVQLASMAADFLMVRMYDKDRRDAYYKCKVIETKDYSEMQERLDLVGDQRTRAREMVAAGQVRSGGTGAGVQLGLGAGARGSMAAALRGRNVARSSQG</sequence>
<dbReference type="PROSITE" id="PS50294">
    <property type="entry name" value="WD_REPEATS_REGION"/>
    <property type="match status" value="2"/>
</dbReference>
<evidence type="ECO:0000256" key="7">
    <source>
        <dbReference type="ARBA" id="ARBA00022989"/>
    </source>
</evidence>
<feature type="repeat" description="WD" evidence="12">
    <location>
        <begin position="439"/>
        <end position="480"/>
    </location>
</feature>
<keyword evidence="6" id="KW-0677">Repeat</keyword>
<feature type="region of interest" description="Disordered" evidence="14">
    <location>
        <begin position="321"/>
        <end position="351"/>
    </location>
</feature>
<dbReference type="InterPro" id="IPR002885">
    <property type="entry name" value="PPR_rpt"/>
</dbReference>
<dbReference type="InterPro" id="IPR036322">
    <property type="entry name" value="WD40_repeat_dom_sf"/>
</dbReference>
<feature type="compositionally biased region" description="Basic and acidic residues" evidence="14">
    <location>
        <begin position="340"/>
        <end position="351"/>
    </location>
</feature>
<dbReference type="EMBL" id="CAMXCT010000724">
    <property type="protein sequence ID" value="CAI3982539.1"/>
    <property type="molecule type" value="Genomic_DNA"/>
</dbReference>
<dbReference type="PROSITE" id="PS50082">
    <property type="entry name" value="WD_REPEATS_2"/>
    <property type="match status" value="2"/>
</dbReference>
<dbReference type="Proteomes" id="UP001152797">
    <property type="component" value="Unassembled WGS sequence"/>
</dbReference>
<dbReference type="InterPro" id="IPR001680">
    <property type="entry name" value="WD40_rpt"/>
</dbReference>
<dbReference type="InterPro" id="IPR027309">
    <property type="entry name" value="P2X_extracellular_dom_sf"/>
</dbReference>
<evidence type="ECO:0000256" key="11">
    <source>
        <dbReference type="ARBA" id="ARBA00023303"/>
    </source>
</evidence>
<evidence type="ECO:0000256" key="12">
    <source>
        <dbReference type="PROSITE-ProRule" id="PRU00221"/>
    </source>
</evidence>
<evidence type="ECO:0000256" key="4">
    <source>
        <dbReference type="ARBA" id="ARBA00022574"/>
    </source>
</evidence>
<evidence type="ECO:0000256" key="9">
    <source>
        <dbReference type="ARBA" id="ARBA00023136"/>
    </source>
</evidence>
<evidence type="ECO:0000256" key="2">
    <source>
        <dbReference type="ARBA" id="ARBA00009848"/>
    </source>
</evidence>
<dbReference type="Pfam" id="PF00864">
    <property type="entry name" value="P2X_receptor"/>
    <property type="match status" value="1"/>
</dbReference>
<evidence type="ECO:0000313" key="17">
    <source>
        <dbReference type="EMBL" id="CAL4769851.1"/>
    </source>
</evidence>
<evidence type="ECO:0000256" key="10">
    <source>
        <dbReference type="ARBA" id="ARBA00023286"/>
    </source>
</evidence>
<feature type="repeat" description="WD" evidence="12">
    <location>
        <begin position="523"/>
        <end position="564"/>
    </location>
</feature>
<dbReference type="SMART" id="SM00320">
    <property type="entry name" value="WD40"/>
    <property type="match status" value="5"/>
</dbReference>
<evidence type="ECO:0000256" key="14">
    <source>
        <dbReference type="SAM" id="MobiDB-lite"/>
    </source>
</evidence>
<dbReference type="SUPFAM" id="SSF50978">
    <property type="entry name" value="WD40 repeat-like"/>
    <property type="match status" value="1"/>
</dbReference>
<name>A0A9P1BZW3_9DINO</name>
<dbReference type="PROSITE" id="PS00678">
    <property type="entry name" value="WD_REPEATS_1"/>
    <property type="match status" value="1"/>
</dbReference>
<reference evidence="15" key="1">
    <citation type="submission" date="2022-10" db="EMBL/GenBank/DDBJ databases">
        <authorList>
            <person name="Chen Y."/>
            <person name="Dougan E. K."/>
            <person name="Chan C."/>
            <person name="Rhodes N."/>
            <person name="Thang M."/>
        </authorList>
    </citation>
    <scope>NUCLEOTIDE SEQUENCE</scope>
</reference>
<keyword evidence="10" id="KW-1071">Ligand-gated ion channel</keyword>
<organism evidence="15">
    <name type="scientific">Cladocopium goreaui</name>
    <dbReference type="NCBI Taxonomy" id="2562237"/>
    <lineage>
        <taxon>Eukaryota</taxon>
        <taxon>Sar</taxon>
        <taxon>Alveolata</taxon>
        <taxon>Dinophyceae</taxon>
        <taxon>Suessiales</taxon>
        <taxon>Symbiodiniaceae</taxon>
        <taxon>Cladocopium</taxon>
    </lineage>
</organism>
<protein>
    <submittedName>
        <fullName evidence="17">Rae1-like protein</fullName>
    </submittedName>
</protein>
<keyword evidence="4 12" id="KW-0853">WD repeat</keyword>
<proteinExistence type="inferred from homology"/>
<dbReference type="InterPro" id="IPR015943">
    <property type="entry name" value="WD40/YVTN_repeat-like_dom_sf"/>
</dbReference>
<comment type="similarity">
    <text evidence="2">Belongs to the P2X receptor family.</text>
</comment>
<accession>A0A9P1BZW3</accession>
<keyword evidence="8" id="KW-0406">Ion transport</keyword>
<comment type="subcellular location">
    <subcellularLocation>
        <location evidence="1">Endomembrane system</location>
    </subcellularLocation>
</comment>
<dbReference type="InterPro" id="IPR011990">
    <property type="entry name" value="TPR-like_helical_dom_sf"/>
</dbReference>
<evidence type="ECO:0000313" key="15">
    <source>
        <dbReference type="EMBL" id="CAI3982539.1"/>
    </source>
</evidence>
<dbReference type="Pfam" id="PF00400">
    <property type="entry name" value="WD40"/>
    <property type="match status" value="4"/>
</dbReference>
<gene>
    <name evidence="15" type="ORF">C1SCF055_LOCUS10223</name>
</gene>
<evidence type="ECO:0000256" key="6">
    <source>
        <dbReference type="ARBA" id="ARBA00022737"/>
    </source>
</evidence>
<keyword evidence="18" id="KW-1185">Reference proteome</keyword>
<feature type="repeat" description="PPR" evidence="13">
    <location>
        <begin position="1108"/>
        <end position="1142"/>
    </location>
</feature>
<keyword evidence="9" id="KW-0472">Membrane</keyword>
<dbReference type="InterPro" id="IPR059116">
    <property type="entry name" value="P2X_receptor"/>
</dbReference>
<dbReference type="Gene3D" id="2.60.490.10">
    <property type="entry name" value="atp-gated p2x4 ion channel domain"/>
    <property type="match status" value="1"/>
</dbReference>
<dbReference type="OrthoDB" id="256303at2759"/>
<evidence type="ECO:0000256" key="3">
    <source>
        <dbReference type="ARBA" id="ARBA00022448"/>
    </source>
</evidence>
<evidence type="ECO:0000313" key="18">
    <source>
        <dbReference type="Proteomes" id="UP001152797"/>
    </source>
</evidence>
<evidence type="ECO:0000256" key="1">
    <source>
        <dbReference type="ARBA" id="ARBA00004308"/>
    </source>
</evidence>
<feature type="compositionally biased region" description="Polar residues" evidence="14">
    <location>
        <begin position="330"/>
        <end position="339"/>
    </location>
</feature>
<dbReference type="InterPro" id="IPR019775">
    <property type="entry name" value="WD40_repeat_CS"/>
</dbReference>
<dbReference type="PANTHER" id="PTHR10971">
    <property type="entry name" value="MRNA EXPORT FACTOR AND BUB3"/>
    <property type="match status" value="1"/>
</dbReference>
<dbReference type="PROSITE" id="PS51375">
    <property type="entry name" value="PPR"/>
    <property type="match status" value="1"/>
</dbReference>
<dbReference type="EMBL" id="CAMXCT020000724">
    <property type="protein sequence ID" value="CAL1135914.1"/>
    <property type="molecule type" value="Genomic_DNA"/>
</dbReference>
<evidence type="ECO:0000256" key="13">
    <source>
        <dbReference type="PROSITE-ProRule" id="PRU00708"/>
    </source>
</evidence>
<reference evidence="16" key="2">
    <citation type="submission" date="2024-04" db="EMBL/GenBank/DDBJ databases">
        <authorList>
            <person name="Chen Y."/>
            <person name="Shah S."/>
            <person name="Dougan E. K."/>
            <person name="Thang M."/>
            <person name="Chan C."/>
        </authorList>
    </citation>
    <scope>NUCLEOTIDE SEQUENCE [LARGE SCALE GENOMIC DNA]</scope>
</reference>
<dbReference type="Gene3D" id="2.130.10.10">
    <property type="entry name" value="YVTN repeat-like/Quinoprotein amine dehydrogenase"/>
    <property type="match status" value="1"/>
</dbReference>
<feature type="region of interest" description="Disordered" evidence="14">
    <location>
        <begin position="759"/>
        <end position="778"/>
    </location>
</feature>
<comment type="caution">
    <text evidence="15">The sequence shown here is derived from an EMBL/GenBank/DDBJ whole genome shotgun (WGS) entry which is preliminary data.</text>
</comment>